<dbReference type="InterPro" id="IPR029060">
    <property type="entry name" value="PIN-like_dom_sf"/>
</dbReference>
<reference evidence="2" key="1">
    <citation type="submission" date="2022-03" db="EMBL/GenBank/DDBJ databases">
        <authorList>
            <person name="Tunstrom K."/>
        </authorList>
    </citation>
    <scope>NUCLEOTIDE SEQUENCE</scope>
</reference>
<dbReference type="PANTHER" id="PTHR15665:SF1">
    <property type="entry name" value="PROTEIN ASTEROID HOMOLOG 1"/>
    <property type="match status" value="1"/>
</dbReference>
<dbReference type="PANTHER" id="PTHR15665">
    <property type="entry name" value="ASTEROID PROTEIN"/>
    <property type="match status" value="1"/>
</dbReference>
<dbReference type="EMBL" id="CAKOGL010000013">
    <property type="protein sequence ID" value="CAH2094095.1"/>
    <property type="molecule type" value="Genomic_DNA"/>
</dbReference>
<evidence type="ECO:0000313" key="2">
    <source>
        <dbReference type="EMBL" id="CAH2094095.1"/>
    </source>
</evidence>
<keyword evidence="3" id="KW-1185">Reference proteome</keyword>
<proteinExistence type="inferred from homology"/>
<dbReference type="InterPro" id="IPR026832">
    <property type="entry name" value="Asteroid"/>
</dbReference>
<dbReference type="Proteomes" id="UP001153954">
    <property type="component" value="Unassembled WGS sequence"/>
</dbReference>
<organism evidence="2 3">
    <name type="scientific">Euphydryas editha</name>
    <name type="common">Edith's checkerspot</name>
    <dbReference type="NCBI Taxonomy" id="104508"/>
    <lineage>
        <taxon>Eukaryota</taxon>
        <taxon>Metazoa</taxon>
        <taxon>Ecdysozoa</taxon>
        <taxon>Arthropoda</taxon>
        <taxon>Hexapoda</taxon>
        <taxon>Insecta</taxon>
        <taxon>Pterygota</taxon>
        <taxon>Neoptera</taxon>
        <taxon>Endopterygota</taxon>
        <taxon>Lepidoptera</taxon>
        <taxon>Glossata</taxon>
        <taxon>Ditrysia</taxon>
        <taxon>Papilionoidea</taxon>
        <taxon>Nymphalidae</taxon>
        <taxon>Nymphalinae</taxon>
        <taxon>Euphydryas</taxon>
    </lineage>
</organism>
<comment type="caution">
    <text evidence="2">The sequence shown here is derived from an EMBL/GenBank/DDBJ whole genome shotgun (WGS) entry which is preliminary data.</text>
</comment>
<sequence length="601" mass="70612">MRIKGFTYEVNKHLESCTLNNTTVIIDGHNIFYSMYRTSGLPYALGPESDRFATYIRKRFEILKKVNVNCFILIKGGHENEDMLDIHRKNRKLRGKDFQLTHCHENINPLFAKDIFLQTLKEMDFKIIVCCRNDIVQECVALARQLSCPIISFNIQYCFHSISYIPLEPGSTFILDENNNLKCQKFTREKFLKDYKITAEKMILFILLTDTDIFDENTFNNFLFNIRFKKFQMRFLLKWLQTHNEDRALQVILNYLSDTDKSKFVKEREILRMKLLGKIEPKNNSVVNFINENEFQIEDKDPLWFEKGVYLHHISLDYIDLYYYKIVKDSHLIQNFNADISCLICIDVIKYAYDLLTNFKGDNITIWFDNSTQTQNVDVLSIAKPEYIADCCVFEKGWDNVKDLFLFQHFFIETFKSFNFDALERAPADSRMLLIALVFFTRKKVEDVEPEIYSIILSYVNIRVIGNAPKIVEKPSLDPITDKDSVLTEDCEIAAAVMREYFEVSGEELRVIFDPKAFHTLLQFQRCLKELNKLNTLCGASYDATVYSRTYNGTFVYKILCDIKESDNAERFITNILNPAATVLAFVEGMMRVYNRMLYEF</sequence>
<gene>
    <name evidence="2" type="ORF">EEDITHA_LOCUS9697</name>
</gene>
<evidence type="ECO:0000313" key="3">
    <source>
        <dbReference type="Proteomes" id="UP001153954"/>
    </source>
</evidence>
<name>A0AAU9U8N9_EUPED</name>
<comment type="similarity">
    <text evidence="1">Belongs to the asteroid family.</text>
</comment>
<evidence type="ECO:0000256" key="1">
    <source>
        <dbReference type="ARBA" id="ARBA00007398"/>
    </source>
</evidence>
<dbReference type="Gene3D" id="3.40.50.1010">
    <property type="entry name" value="5'-nuclease"/>
    <property type="match status" value="1"/>
</dbReference>
<dbReference type="SUPFAM" id="SSF88723">
    <property type="entry name" value="PIN domain-like"/>
    <property type="match status" value="1"/>
</dbReference>
<protein>
    <submittedName>
        <fullName evidence="2">Uncharacterized protein</fullName>
    </submittedName>
</protein>
<accession>A0AAU9U8N9</accession>
<dbReference type="AlphaFoldDB" id="A0AAU9U8N9"/>